<keyword evidence="2" id="KW-1185">Reference proteome</keyword>
<accession>A0ABQ1JIM8</accession>
<dbReference type="InterPro" id="IPR018531">
    <property type="entry name" value="DUF1993"/>
</dbReference>
<dbReference type="RefSeq" id="WP_084394690.1">
    <property type="nucleotide sequence ID" value="NZ_BMKF01000001.1"/>
</dbReference>
<dbReference type="PANTHER" id="PTHR36922:SF1">
    <property type="entry name" value="DUF1993 DOMAIN-CONTAINING PROTEIN"/>
    <property type="match status" value="1"/>
</dbReference>
<comment type="caution">
    <text evidence="1">The sequence shown here is derived from an EMBL/GenBank/DDBJ whole genome shotgun (WGS) entry which is preliminary data.</text>
</comment>
<evidence type="ECO:0000313" key="1">
    <source>
        <dbReference type="EMBL" id="GGB67225.1"/>
    </source>
</evidence>
<sequence length="174" mass="18891">MTISLYDAVIPPMRQIVGSVQGVLAKGAKHCEAEGKSADALLSDCIHETMLPLTFQLDSVIHHSIGAIDGVRAGEFNAASGLKTHDYAGYQAALAETDERLKALSPDDVNALGGKDVIFRFREQAMPFTAEGFLFSFSKPNLYFHATTAYDILRMKGVPLGKRDYLGQIQLKTG</sequence>
<dbReference type="Gene3D" id="1.20.120.450">
    <property type="entry name" value="dinb family like domain"/>
    <property type="match status" value="1"/>
</dbReference>
<reference evidence="2" key="1">
    <citation type="journal article" date="2019" name="Int. J. Syst. Evol. Microbiol.">
        <title>The Global Catalogue of Microorganisms (GCM) 10K type strain sequencing project: providing services to taxonomists for standard genome sequencing and annotation.</title>
        <authorList>
            <consortium name="The Broad Institute Genomics Platform"/>
            <consortium name="The Broad Institute Genome Sequencing Center for Infectious Disease"/>
            <person name="Wu L."/>
            <person name="Ma J."/>
        </authorList>
    </citation>
    <scope>NUCLEOTIDE SEQUENCE [LARGE SCALE GENOMIC DNA]</scope>
    <source>
        <strain evidence="2">CGMCC 1.15928</strain>
    </source>
</reference>
<dbReference type="Pfam" id="PF09351">
    <property type="entry name" value="DUF1993"/>
    <property type="match status" value="1"/>
</dbReference>
<gene>
    <name evidence="1" type="ORF">GCM10011503_15020</name>
</gene>
<organism evidence="1 2">
    <name type="scientific">Henriciella pelagia</name>
    <dbReference type="NCBI Taxonomy" id="1977912"/>
    <lineage>
        <taxon>Bacteria</taxon>
        <taxon>Pseudomonadati</taxon>
        <taxon>Pseudomonadota</taxon>
        <taxon>Alphaproteobacteria</taxon>
        <taxon>Hyphomonadales</taxon>
        <taxon>Hyphomonadaceae</taxon>
        <taxon>Henriciella</taxon>
    </lineage>
</organism>
<dbReference type="EMBL" id="BMKF01000001">
    <property type="protein sequence ID" value="GGB67225.1"/>
    <property type="molecule type" value="Genomic_DNA"/>
</dbReference>
<protein>
    <recommendedName>
        <fullName evidence="3">DUF1993 domain-containing protein</fullName>
    </recommendedName>
</protein>
<dbReference type="Proteomes" id="UP000628854">
    <property type="component" value="Unassembled WGS sequence"/>
</dbReference>
<proteinExistence type="predicted"/>
<dbReference type="InterPro" id="IPR034660">
    <property type="entry name" value="DinB/YfiT-like"/>
</dbReference>
<name>A0ABQ1JIM8_9PROT</name>
<evidence type="ECO:0000313" key="2">
    <source>
        <dbReference type="Proteomes" id="UP000628854"/>
    </source>
</evidence>
<dbReference type="SUPFAM" id="SSF109854">
    <property type="entry name" value="DinB/YfiT-like putative metalloenzymes"/>
    <property type="match status" value="1"/>
</dbReference>
<evidence type="ECO:0008006" key="3">
    <source>
        <dbReference type="Google" id="ProtNLM"/>
    </source>
</evidence>
<dbReference type="PANTHER" id="PTHR36922">
    <property type="entry name" value="BLL2446 PROTEIN"/>
    <property type="match status" value="1"/>
</dbReference>